<protein>
    <submittedName>
        <fullName evidence="6">Prolyl endopeptidase</fullName>
        <ecNumber evidence="6">3.4.21.-</ecNumber>
        <ecNumber evidence="6">3.4.21.26</ecNumber>
    </submittedName>
</protein>
<dbReference type="AlphaFoldDB" id="A0A085GL53"/>
<organism evidence="6 7">
    <name type="scientific">Ewingella americana (strain ATCC 33852 / DSM 4580 / CCUG 14506 / JCM 5911 / LMG 7869 / NCTC 12157 / CDC 1468-78)</name>
    <dbReference type="NCBI Taxonomy" id="910964"/>
    <lineage>
        <taxon>Bacteria</taxon>
        <taxon>Pseudomonadati</taxon>
        <taxon>Pseudomonadota</taxon>
        <taxon>Gammaproteobacteria</taxon>
        <taxon>Enterobacterales</taxon>
        <taxon>Yersiniaceae</taxon>
        <taxon>Ewingella</taxon>
    </lineage>
</organism>
<dbReference type="Gene3D" id="2.130.10.120">
    <property type="entry name" value="Prolyl oligopeptidase, N-terminal domain"/>
    <property type="match status" value="1"/>
</dbReference>
<dbReference type="GO" id="GO:0006508">
    <property type="term" value="P:proteolysis"/>
    <property type="evidence" value="ECO:0007669"/>
    <property type="project" value="UniProtKB-KW"/>
</dbReference>
<dbReference type="EC" id="3.4.21.-" evidence="6"/>
<dbReference type="Pfam" id="PF00326">
    <property type="entry name" value="Peptidase_S9"/>
    <property type="match status" value="1"/>
</dbReference>
<dbReference type="SUPFAM" id="SSF50993">
    <property type="entry name" value="Peptidase/esterase 'gauge' domain"/>
    <property type="match status" value="1"/>
</dbReference>
<reference evidence="6 7" key="1">
    <citation type="submission" date="2014-05" db="EMBL/GenBank/DDBJ databases">
        <title>ATOL: Assembling a taxonomically balanced genome-scale reconstruction of the evolutionary history of the Enterobacteriaceae.</title>
        <authorList>
            <person name="Plunkett G.III."/>
            <person name="Neeno-Eckwall E.C."/>
            <person name="Glasner J.D."/>
            <person name="Perna N.T."/>
        </authorList>
    </citation>
    <scope>NUCLEOTIDE SEQUENCE [LARGE SCALE GENOMIC DNA]</scope>
    <source>
        <strain evidence="6 7">ATCC 33852</strain>
    </source>
</reference>
<dbReference type="GO" id="GO:0005829">
    <property type="term" value="C:cytosol"/>
    <property type="evidence" value="ECO:0007669"/>
    <property type="project" value="TreeGrafter"/>
</dbReference>
<dbReference type="GO" id="GO:0004252">
    <property type="term" value="F:serine-type endopeptidase activity"/>
    <property type="evidence" value="ECO:0007669"/>
    <property type="project" value="UniProtKB-EC"/>
</dbReference>
<dbReference type="EC" id="3.4.21.26" evidence="6"/>
<keyword evidence="2 6" id="KW-0378">Hydrolase</keyword>
<keyword evidence="7" id="KW-1185">Reference proteome</keyword>
<evidence type="ECO:0000256" key="2">
    <source>
        <dbReference type="ARBA" id="ARBA00022801"/>
    </source>
</evidence>
<evidence type="ECO:0000259" key="4">
    <source>
        <dbReference type="Pfam" id="PF00326"/>
    </source>
</evidence>
<evidence type="ECO:0000256" key="1">
    <source>
        <dbReference type="ARBA" id="ARBA00022670"/>
    </source>
</evidence>
<dbReference type="InterPro" id="IPR051167">
    <property type="entry name" value="Prolyl_oligopep/macrocyclase"/>
</dbReference>
<evidence type="ECO:0000313" key="6">
    <source>
        <dbReference type="EMBL" id="KFC84448.1"/>
    </source>
</evidence>
<dbReference type="EMBL" id="JMPJ01000026">
    <property type="protein sequence ID" value="KFC84448.1"/>
    <property type="molecule type" value="Genomic_DNA"/>
</dbReference>
<dbReference type="PRINTS" id="PR00862">
    <property type="entry name" value="PROLIGOPTASE"/>
</dbReference>
<dbReference type="InterPro" id="IPR002470">
    <property type="entry name" value="Peptidase_S9A"/>
</dbReference>
<feature type="domain" description="Peptidase S9A N-terminal" evidence="5">
    <location>
        <begin position="12"/>
        <end position="405"/>
    </location>
</feature>
<dbReference type="OrthoDB" id="9801421at2"/>
<dbReference type="InterPro" id="IPR001375">
    <property type="entry name" value="Peptidase_S9_cat"/>
</dbReference>
<dbReference type="Proteomes" id="UP000028640">
    <property type="component" value="Unassembled WGS sequence"/>
</dbReference>
<keyword evidence="1" id="KW-0645">Protease</keyword>
<dbReference type="GeneID" id="78379043"/>
<feature type="domain" description="Peptidase S9 prolyl oligopeptidase catalytic" evidence="4">
    <location>
        <begin position="481"/>
        <end position="686"/>
    </location>
</feature>
<dbReference type="RefSeq" id="WP_034788338.1">
    <property type="nucleotide sequence ID" value="NZ_JMPJ01000026.1"/>
</dbReference>
<dbReference type="PANTHER" id="PTHR42881">
    <property type="entry name" value="PROLYL ENDOPEPTIDASE"/>
    <property type="match status" value="1"/>
</dbReference>
<dbReference type="SUPFAM" id="SSF53474">
    <property type="entry name" value="alpha/beta-Hydrolases"/>
    <property type="match status" value="1"/>
</dbReference>
<keyword evidence="3" id="KW-0720">Serine protease</keyword>
<dbReference type="PANTHER" id="PTHR42881:SF13">
    <property type="entry name" value="PROLYL ENDOPEPTIDASE"/>
    <property type="match status" value="1"/>
</dbReference>
<dbReference type="InterPro" id="IPR029058">
    <property type="entry name" value="AB_hydrolase_fold"/>
</dbReference>
<dbReference type="Gene3D" id="3.40.50.1820">
    <property type="entry name" value="alpha/beta hydrolase"/>
    <property type="match status" value="1"/>
</dbReference>
<dbReference type="Pfam" id="PF02897">
    <property type="entry name" value="Peptidase_S9_N"/>
    <property type="match status" value="1"/>
</dbReference>
<comment type="caution">
    <text evidence="6">The sequence shown here is derived from an EMBL/GenBank/DDBJ whole genome shotgun (WGS) entry which is preliminary data.</text>
</comment>
<evidence type="ECO:0000256" key="3">
    <source>
        <dbReference type="ARBA" id="ARBA00022825"/>
    </source>
</evidence>
<sequence>MTLEKNALPHGQEQDDFIWLEGIRDQSALEWAQQQNPKTTEQFATSEDFEHIRQQVLTGLNSPAQIPGIYKCGEHWYNFWQDENNPRGLVRRTSLEEYRKAEPAWETVLDIDALGAAEGQDWVYHGLLHLKPDYRRALLVLSPDGGDASAVREFDLHSLSFVTDGFNLPVAKSRISWIDHDHLFVATDFGEDSMTTSGYPRTVKIWQRGTPLSAAVTQFSAQKSDMMAVGYHANSTGFEHDFIIRVIDFYRREAFLIDGEQGLVAVDLPADAKFSLWREWLIVEPSSQWQVGGESYPSGSLLAIDFAAFMAGNRQMTTLFVPGATTALSGYSSTRDHFIISVTQDVVNQLEVLTPRQGEWLRESIGDAPELSKIQIYGVDEETNDYFMTVSGFLQPTTLYIGTLDDRQSPPEVLKQDPAHFDASGYQVSQHFAQSDDGTRVPYFVVSSKEVVYDGKNPTLLYGYGGFEVSLEPYYLGTSGLSWLDRGGVFVLANIRGGGEYGPRWHQAALKEKRLRAYEDFASVAKALIASNITSAKHLAAQGGSNGGLLVGNMLTLYPELFGAIVCEVALLDMQRYTQISAGASWIAEYGDPAIAEEWAFIRAFSPYHNLDAGKKYPPILITTATSDDRVGPGHARKMAAKMQQLGIPDVWFFENTEGGHSAAADKAQSAFKRAMVSEFLLRYIGRDAH</sequence>
<evidence type="ECO:0000259" key="5">
    <source>
        <dbReference type="Pfam" id="PF02897"/>
    </source>
</evidence>
<dbReference type="eggNOG" id="COG1505">
    <property type="taxonomic scope" value="Bacteria"/>
</dbReference>
<accession>A0A085GL53</accession>
<dbReference type="STRING" id="910964.GEAM_0700"/>
<gene>
    <name evidence="6" type="ORF">GEAM_0700</name>
</gene>
<dbReference type="InterPro" id="IPR023302">
    <property type="entry name" value="Pept_S9A_N"/>
</dbReference>
<proteinExistence type="predicted"/>
<name>A0A085GL53_EWIA3</name>
<evidence type="ECO:0000313" key="7">
    <source>
        <dbReference type="Proteomes" id="UP000028640"/>
    </source>
</evidence>
<dbReference type="GO" id="GO:0070012">
    <property type="term" value="F:oligopeptidase activity"/>
    <property type="evidence" value="ECO:0007669"/>
    <property type="project" value="TreeGrafter"/>
</dbReference>